<keyword evidence="2" id="KW-1185">Reference proteome</keyword>
<protein>
    <submittedName>
        <fullName evidence="1">Uncharacterized protein</fullName>
    </submittedName>
</protein>
<organism evidence="1 2">
    <name type="scientific">Ancylostoma ceylanicum</name>
    <dbReference type="NCBI Taxonomy" id="53326"/>
    <lineage>
        <taxon>Eukaryota</taxon>
        <taxon>Metazoa</taxon>
        <taxon>Ecdysozoa</taxon>
        <taxon>Nematoda</taxon>
        <taxon>Chromadorea</taxon>
        <taxon>Rhabditida</taxon>
        <taxon>Rhabditina</taxon>
        <taxon>Rhabditomorpha</taxon>
        <taxon>Strongyloidea</taxon>
        <taxon>Ancylostomatidae</taxon>
        <taxon>Ancylostomatinae</taxon>
        <taxon>Ancylostoma</taxon>
    </lineage>
</organism>
<dbReference type="AlphaFoldDB" id="A0A016TXU1"/>
<evidence type="ECO:0000313" key="2">
    <source>
        <dbReference type="Proteomes" id="UP000024635"/>
    </source>
</evidence>
<dbReference type="Proteomes" id="UP000024635">
    <property type="component" value="Unassembled WGS sequence"/>
</dbReference>
<evidence type="ECO:0000313" key="1">
    <source>
        <dbReference type="EMBL" id="EYC07183.1"/>
    </source>
</evidence>
<accession>A0A016TXU1</accession>
<proteinExistence type="predicted"/>
<comment type="caution">
    <text evidence="1">The sequence shown here is derived from an EMBL/GenBank/DDBJ whole genome shotgun (WGS) entry which is preliminary data.</text>
</comment>
<gene>
    <name evidence="1" type="primary">Acey_s0071.g510</name>
    <name evidence="1" type="ORF">Y032_0071g510</name>
</gene>
<dbReference type="EMBL" id="JARK01001407">
    <property type="protein sequence ID" value="EYC07183.1"/>
    <property type="molecule type" value="Genomic_DNA"/>
</dbReference>
<name>A0A016TXU1_9BILA</name>
<reference evidence="2" key="1">
    <citation type="journal article" date="2015" name="Nat. Genet.">
        <title>The genome and transcriptome of the zoonotic hookworm Ancylostoma ceylanicum identify infection-specific gene families.</title>
        <authorList>
            <person name="Schwarz E.M."/>
            <person name="Hu Y."/>
            <person name="Antoshechkin I."/>
            <person name="Miller M.M."/>
            <person name="Sternberg P.W."/>
            <person name="Aroian R.V."/>
        </authorList>
    </citation>
    <scope>NUCLEOTIDE SEQUENCE</scope>
    <source>
        <strain evidence="2">HY135</strain>
    </source>
</reference>
<sequence>MSSLHTLSRRVNPHDHLSVHISAQHPFVRLRHRSALIAPYQCRPHRSAVDLPFQHPRAPSITENSGCFSPLQPCAGNPTSNCCIQRWNPARYEGN</sequence>